<dbReference type="GO" id="GO:0009279">
    <property type="term" value="C:cell outer membrane"/>
    <property type="evidence" value="ECO:0007669"/>
    <property type="project" value="UniProtKB-SubCell"/>
</dbReference>
<comment type="subcellular location">
    <subcellularLocation>
        <location evidence="1">Cell outer membrane</location>
        <topology evidence="1">Multi-pass membrane protein</topology>
    </subcellularLocation>
</comment>
<evidence type="ECO:0000256" key="4">
    <source>
        <dbReference type="ARBA" id="ARBA00022729"/>
    </source>
</evidence>
<evidence type="ECO:0000256" key="3">
    <source>
        <dbReference type="ARBA" id="ARBA00022692"/>
    </source>
</evidence>
<reference evidence="11" key="1">
    <citation type="submission" date="2022-01" db="EMBL/GenBank/DDBJ databases">
        <title>Neisseria sp. ZJ104.</title>
        <authorList>
            <person name="Yang C."/>
        </authorList>
    </citation>
    <scope>NUCLEOTIDE SEQUENCE</scope>
    <source>
        <strain evidence="11">ZJ104</strain>
    </source>
</reference>
<evidence type="ECO:0000256" key="6">
    <source>
        <dbReference type="ARBA" id="ARBA00023237"/>
    </source>
</evidence>
<gene>
    <name evidence="11" type="ORF">L4H06_06070</name>
</gene>
<keyword evidence="5 8" id="KW-0472">Membrane</keyword>
<dbReference type="InterPro" id="IPR007655">
    <property type="entry name" value="Slam_C"/>
</dbReference>
<dbReference type="EMBL" id="JAKKDL010000005">
    <property type="protein sequence ID" value="MCF7529786.1"/>
    <property type="molecule type" value="Genomic_DNA"/>
</dbReference>
<dbReference type="Pfam" id="PF04575">
    <property type="entry name" value="SlipAM"/>
    <property type="match status" value="1"/>
</dbReference>
<evidence type="ECO:0000256" key="8">
    <source>
        <dbReference type="SAM" id="Phobius"/>
    </source>
</evidence>
<dbReference type="SUPFAM" id="SSF48452">
    <property type="entry name" value="TPR-like"/>
    <property type="match status" value="1"/>
</dbReference>
<dbReference type="Proteomes" id="UP001201397">
    <property type="component" value="Unassembled WGS sequence"/>
</dbReference>
<sequence length="487" mass="55863">MSQWQNAHFQTAYRLSKIVIMRYFPFFLVLTPTVVAAAPLVVPNNPPADLNREQVLQTEQAVEPLPKAESDAPKSMTKEELLQQPELLHSAMNIALEQVNGRTIRFLLPLYRQLSDADSAIIRYAEALILREDGNYRQAEQALSALAAEYPDHAPLRLQQALTLAQDKQFNEAAAQIEAVRQMPDVPESVQQYLNGFDAALKQGRQWQFYGNAYYQQDDNIAKVPKQRQYGNWHFAEPQSAHGIAYSAAAYKAVPIKGHWAARVQASVYGSFYWDAHEYDDLIARAETGPMWRDAAQEISISPFYEKRWFGTEPYYDKIGGVARYSRILSPKWQLFGAWQSGHKKYRQRTFLDGGSHSASLSTLYRPSEKRTFVFGIGGGWENAKDLSDAYRQSNARISWNENWGRQQNFSTTLETSVQHRRYRSADIFNIQRQETEYAAQLSLSHKKIAYKGFTPRLNAAYSAVDGNHFYYRRHQSKVFIDIGKQF</sequence>
<name>A0AAW5ADM1_9NEIS</name>
<dbReference type="Pfam" id="PF24575">
    <property type="entry name" value="TPR_Slam"/>
    <property type="match status" value="1"/>
</dbReference>
<keyword evidence="11" id="KW-0449">Lipoprotein</keyword>
<dbReference type="InterPro" id="IPR011990">
    <property type="entry name" value="TPR-like_helical_dom_sf"/>
</dbReference>
<dbReference type="RefSeq" id="WP_237092772.1">
    <property type="nucleotide sequence ID" value="NZ_JAKKDL010000005.1"/>
</dbReference>
<organism evidence="11 12">
    <name type="scientific">Neisseria lisongii</name>
    <dbReference type="NCBI Taxonomy" id="2912188"/>
    <lineage>
        <taxon>Bacteria</taxon>
        <taxon>Pseudomonadati</taxon>
        <taxon>Pseudomonadota</taxon>
        <taxon>Betaproteobacteria</taxon>
        <taxon>Neisseriales</taxon>
        <taxon>Neisseriaceae</taxon>
        <taxon>Neisseria</taxon>
    </lineage>
</organism>
<dbReference type="Gene3D" id="1.25.40.10">
    <property type="entry name" value="Tetratricopeptide repeat domain"/>
    <property type="match status" value="1"/>
</dbReference>
<keyword evidence="2" id="KW-1134">Transmembrane beta strand</keyword>
<feature type="domain" description="Surface lipoprotein assembly modifier C-terminal" evidence="9">
    <location>
        <begin position="207"/>
        <end position="487"/>
    </location>
</feature>
<evidence type="ECO:0000256" key="7">
    <source>
        <dbReference type="ARBA" id="ARBA00023609"/>
    </source>
</evidence>
<evidence type="ECO:0000259" key="10">
    <source>
        <dbReference type="Pfam" id="PF24575"/>
    </source>
</evidence>
<evidence type="ECO:0000313" key="11">
    <source>
        <dbReference type="EMBL" id="MCF7529786.1"/>
    </source>
</evidence>
<accession>A0AAW5ADM1</accession>
<feature type="transmembrane region" description="Helical" evidence="8">
    <location>
        <begin position="20"/>
        <end position="42"/>
    </location>
</feature>
<keyword evidence="8" id="KW-1133">Transmembrane helix</keyword>
<keyword evidence="4" id="KW-0732">Signal</keyword>
<evidence type="ECO:0000256" key="2">
    <source>
        <dbReference type="ARBA" id="ARBA00022452"/>
    </source>
</evidence>
<evidence type="ECO:0000313" key="12">
    <source>
        <dbReference type="Proteomes" id="UP001201397"/>
    </source>
</evidence>
<dbReference type="AlphaFoldDB" id="A0AAW5ADM1"/>
<protein>
    <submittedName>
        <fullName evidence="11">Surface lipoprotein assembly modifier</fullName>
    </submittedName>
</protein>
<dbReference type="InterPro" id="IPR057556">
    <property type="entry name" value="TPR_Slam"/>
</dbReference>
<comment type="caution">
    <text evidence="11">The sequence shown here is derived from an EMBL/GenBank/DDBJ whole genome shotgun (WGS) entry which is preliminary data.</text>
</comment>
<feature type="domain" description="Surface lipoprotein assembly modifier N-terminal TPR repeats region" evidence="10">
    <location>
        <begin position="75"/>
        <end position="176"/>
    </location>
</feature>
<keyword evidence="3 8" id="KW-0812">Transmembrane</keyword>
<evidence type="ECO:0000259" key="9">
    <source>
        <dbReference type="Pfam" id="PF04575"/>
    </source>
</evidence>
<keyword evidence="6" id="KW-0998">Cell outer membrane</keyword>
<evidence type="ECO:0000256" key="1">
    <source>
        <dbReference type="ARBA" id="ARBA00004571"/>
    </source>
</evidence>
<evidence type="ECO:0000256" key="5">
    <source>
        <dbReference type="ARBA" id="ARBA00023136"/>
    </source>
</evidence>
<comment type="similarity">
    <text evidence="7">Belongs to the Slam family.</text>
</comment>
<proteinExistence type="inferred from homology"/>